<evidence type="ECO:0000256" key="1">
    <source>
        <dbReference type="ARBA" id="ARBA00005662"/>
    </source>
</evidence>
<dbReference type="InterPro" id="IPR052169">
    <property type="entry name" value="CW_Biosynth-Accessory"/>
</dbReference>
<protein>
    <submittedName>
        <fullName evidence="4">CapA family protein</fullName>
    </submittedName>
</protein>
<gene>
    <name evidence="4" type="ORF">IAB70_04870</name>
</gene>
<dbReference type="AlphaFoldDB" id="A0A9D1M1L7"/>
<dbReference type="InterPro" id="IPR029052">
    <property type="entry name" value="Metallo-depent_PP-like"/>
</dbReference>
<dbReference type="PANTHER" id="PTHR33393:SF12">
    <property type="entry name" value="CAPSULE BIOSYNTHESIS PROTEIN CAPA"/>
    <property type="match status" value="1"/>
</dbReference>
<keyword evidence="2" id="KW-1133">Transmembrane helix</keyword>
<comment type="similarity">
    <text evidence="1">Belongs to the CapA family.</text>
</comment>
<evidence type="ECO:0000313" key="4">
    <source>
        <dbReference type="EMBL" id="HIU51933.1"/>
    </source>
</evidence>
<dbReference type="EMBL" id="DVNH01000034">
    <property type="protein sequence ID" value="HIU51933.1"/>
    <property type="molecule type" value="Genomic_DNA"/>
</dbReference>
<evidence type="ECO:0000259" key="3">
    <source>
        <dbReference type="SMART" id="SM00854"/>
    </source>
</evidence>
<accession>A0A9D1M1L7</accession>
<dbReference type="CDD" id="cd07381">
    <property type="entry name" value="MPP_CapA"/>
    <property type="match status" value="1"/>
</dbReference>
<reference evidence="4" key="1">
    <citation type="submission" date="2020-10" db="EMBL/GenBank/DDBJ databases">
        <authorList>
            <person name="Gilroy R."/>
        </authorList>
    </citation>
    <scope>NUCLEOTIDE SEQUENCE</scope>
    <source>
        <strain evidence="4">CHK195-15760</strain>
    </source>
</reference>
<feature type="transmembrane region" description="Helical" evidence="2">
    <location>
        <begin position="14"/>
        <end position="36"/>
    </location>
</feature>
<evidence type="ECO:0000256" key="2">
    <source>
        <dbReference type="SAM" id="Phobius"/>
    </source>
</evidence>
<sequence length="416" mass="46499">MGEKHIKIKNKKKFIISTTFLVLILISIFVGFFLLLDNYLFKAQQTASDITADSSNHTSSQDFVSSENIPQDTSVTLAVIGDIMCHNTQYKDAYQANTGTYNFSYVFSELKDKLASTDLTIGNLETTFAGNGRAYSSYPTFNTPEALATSLKDIGIDILSTANNHSLDTGFNGLSNTLNVLDNLGIKHMGTYRTEEEQNSILVHEINGIKFAFLSYTYGTNGIPIPSGKDFCVNLISEDLILRQIEQAKSENVDVICVSMHWGTEYLDVPNKEQERLADFLFENGVDIILGSHPHVLEKMEKRTVTTKDGKTKDGFVIYSLGNFVSGQVKKNTRSSIILNMTVTKRADGNISIDSIDYTPIYCYTASKSKGYKLIDIAHELELYEAQSSNYINSSNATFYKNELERIHQVLGWIQE</sequence>
<dbReference type="PANTHER" id="PTHR33393">
    <property type="entry name" value="POLYGLUTAMINE SYNTHESIS ACCESSORY PROTEIN RV0574C-RELATED"/>
    <property type="match status" value="1"/>
</dbReference>
<name>A0A9D1M1L7_9FIRM</name>
<organism evidence="4 5">
    <name type="scientific">Candidatus Merdicola faecigallinarum</name>
    <dbReference type="NCBI Taxonomy" id="2840862"/>
    <lineage>
        <taxon>Bacteria</taxon>
        <taxon>Bacillati</taxon>
        <taxon>Bacillota</taxon>
        <taxon>Clostridia</taxon>
        <taxon>Candidatus Merdicola</taxon>
    </lineage>
</organism>
<dbReference type="Proteomes" id="UP000824093">
    <property type="component" value="Unassembled WGS sequence"/>
</dbReference>
<dbReference type="SUPFAM" id="SSF56300">
    <property type="entry name" value="Metallo-dependent phosphatases"/>
    <property type="match status" value="1"/>
</dbReference>
<dbReference type="Pfam" id="PF09587">
    <property type="entry name" value="PGA_cap"/>
    <property type="match status" value="1"/>
</dbReference>
<feature type="domain" description="Capsule synthesis protein CapA" evidence="3">
    <location>
        <begin position="76"/>
        <end position="328"/>
    </location>
</feature>
<dbReference type="InterPro" id="IPR019079">
    <property type="entry name" value="Capsule_synth_CapA"/>
</dbReference>
<dbReference type="SMART" id="SM00854">
    <property type="entry name" value="PGA_cap"/>
    <property type="match status" value="1"/>
</dbReference>
<dbReference type="Gene3D" id="3.60.21.10">
    <property type="match status" value="1"/>
</dbReference>
<reference evidence="4" key="2">
    <citation type="journal article" date="2021" name="PeerJ">
        <title>Extensive microbial diversity within the chicken gut microbiome revealed by metagenomics and culture.</title>
        <authorList>
            <person name="Gilroy R."/>
            <person name="Ravi A."/>
            <person name="Getino M."/>
            <person name="Pursley I."/>
            <person name="Horton D.L."/>
            <person name="Alikhan N.F."/>
            <person name="Baker D."/>
            <person name="Gharbi K."/>
            <person name="Hall N."/>
            <person name="Watson M."/>
            <person name="Adriaenssens E.M."/>
            <person name="Foster-Nyarko E."/>
            <person name="Jarju S."/>
            <person name="Secka A."/>
            <person name="Antonio M."/>
            <person name="Oren A."/>
            <person name="Chaudhuri R.R."/>
            <person name="La Ragione R."/>
            <person name="Hildebrand F."/>
            <person name="Pallen M.J."/>
        </authorList>
    </citation>
    <scope>NUCLEOTIDE SEQUENCE</scope>
    <source>
        <strain evidence="4">CHK195-15760</strain>
    </source>
</reference>
<keyword evidence="2" id="KW-0812">Transmembrane</keyword>
<evidence type="ECO:0000313" key="5">
    <source>
        <dbReference type="Proteomes" id="UP000824093"/>
    </source>
</evidence>
<comment type="caution">
    <text evidence="4">The sequence shown here is derived from an EMBL/GenBank/DDBJ whole genome shotgun (WGS) entry which is preliminary data.</text>
</comment>
<keyword evidence="2" id="KW-0472">Membrane</keyword>
<proteinExistence type="inferred from homology"/>